<evidence type="ECO:0000256" key="1">
    <source>
        <dbReference type="SAM" id="MobiDB-lite"/>
    </source>
</evidence>
<feature type="region of interest" description="Disordered" evidence="1">
    <location>
        <begin position="139"/>
        <end position="159"/>
    </location>
</feature>
<feature type="compositionally biased region" description="Polar residues" evidence="1">
    <location>
        <begin position="190"/>
        <end position="204"/>
    </location>
</feature>
<feature type="region of interest" description="Disordered" evidence="1">
    <location>
        <begin position="175"/>
        <end position="204"/>
    </location>
</feature>
<gene>
    <name evidence="2" type="ORF">GQ26_0081890</name>
</gene>
<dbReference type="EMBL" id="JPOX01000008">
    <property type="protein sequence ID" value="KFX49997.1"/>
    <property type="molecule type" value="Genomic_DNA"/>
</dbReference>
<sequence>MYLDETYSTSSFDWKAFLWKYFSRRARSTGPAERGIEEEVYFIIDEAQCTWGASSSFWTKTFIPYLWETAGPRFCFFGLHPPNDASSSAVRTVASIDVWEQKFLKSTSPISLYYSESEFEDAADRYCLHAQPAIELNRSARRRAEDQPQSHSSRHKLNLDAVKKILENDETVFGRGEAGYEMGGPPLSPLNDQDYTSNGSTRSE</sequence>
<protein>
    <submittedName>
        <fullName evidence="2">Uncharacterized protein</fullName>
    </submittedName>
</protein>
<dbReference type="AlphaFoldDB" id="A0A093VBW2"/>
<proteinExistence type="predicted"/>
<comment type="caution">
    <text evidence="2">The sequence shown here is derived from an EMBL/GenBank/DDBJ whole genome shotgun (WGS) entry which is preliminary data.</text>
</comment>
<dbReference type="HOGENOM" id="CLU_088655_0_0_1"/>
<reference evidence="2" key="1">
    <citation type="journal article" date="2014" name="PLoS Genet.">
        <title>Signature Gene Expression Reveals Novel Clues to the Molecular Mechanisms of Dimorphic Transition in Penicillium marneffei.</title>
        <authorList>
            <person name="Yang E."/>
            <person name="Wang G."/>
            <person name="Cai J."/>
            <person name="Woo P.C."/>
            <person name="Lau S.K."/>
            <person name="Yuen K.-Y."/>
            <person name="Chow W.-N."/>
            <person name="Lin X."/>
        </authorList>
    </citation>
    <scope>NUCLEOTIDE SEQUENCE [LARGE SCALE GENOMIC DNA]</scope>
    <source>
        <strain evidence="2">PM1</strain>
    </source>
</reference>
<name>A0A093VBW2_TALMA</name>
<organism evidence="2">
    <name type="scientific">Talaromyces marneffei PM1</name>
    <dbReference type="NCBI Taxonomy" id="1077442"/>
    <lineage>
        <taxon>Eukaryota</taxon>
        <taxon>Fungi</taxon>
        <taxon>Dikarya</taxon>
        <taxon>Ascomycota</taxon>
        <taxon>Pezizomycotina</taxon>
        <taxon>Eurotiomycetes</taxon>
        <taxon>Eurotiomycetidae</taxon>
        <taxon>Eurotiales</taxon>
        <taxon>Trichocomaceae</taxon>
        <taxon>Talaromyces</taxon>
        <taxon>Talaromyces sect. Talaromyces</taxon>
    </lineage>
</organism>
<evidence type="ECO:0000313" key="2">
    <source>
        <dbReference type="EMBL" id="KFX49997.1"/>
    </source>
</evidence>
<accession>A0A093VBW2</accession>